<reference evidence="3" key="2">
    <citation type="submission" date="2021-04" db="EMBL/GenBank/DDBJ databases">
        <authorList>
            <person name="Podell S."/>
        </authorList>
    </citation>
    <scope>NUCLEOTIDE SEQUENCE</scope>
    <source>
        <strain evidence="3">Hildebrandi</strain>
    </source>
</reference>
<evidence type="ECO:0000313" key="3">
    <source>
        <dbReference type="EMBL" id="KAG7347755.1"/>
    </source>
</evidence>
<dbReference type="EMBL" id="JAGRRH010000020">
    <property type="protein sequence ID" value="KAG7347755.1"/>
    <property type="molecule type" value="Genomic_DNA"/>
</dbReference>
<dbReference type="AlphaFoldDB" id="A0A9K3PHU0"/>
<evidence type="ECO:0000313" key="4">
    <source>
        <dbReference type="Proteomes" id="UP000693970"/>
    </source>
</evidence>
<keyword evidence="2" id="KW-1133">Transmembrane helix</keyword>
<reference evidence="3" key="1">
    <citation type="journal article" date="2021" name="Sci. Rep.">
        <title>Diploid genomic architecture of Nitzschia inconspicua, an elite biomass production diatom.</title>
        <authorList>
            <person name="Oliver A."/>
            <person name="Podell S."/>
            <person name="Pinowska A."/>
            <person name="Traller J.C."/>
            <person name="Smith S.R."/>
            <person name="McClure R."/>
            <person name="Beliaev A."/>
            <person name="Bohutskyi P."/>
            <person name="Hill E.A."/>
            <person name="Rabines A."/>
            <person name="Zheng H."/>
            <person name="Allen L.Z."/>
            <person name="Kuo A."/>
            <person name="Grigoriev I.V."/>
            <person name="Allen A.E."/>
            <person name="Hazlebeck D."/>
            <person name="Allen E.E."/>
        </authorList>
    </citation>
    <scope>NUCLEOTIDE SEQUENCE</scope>
    <source>
        <strain evidence="3">Hildebrandi</strain>
    </source>
</reference>
<dbReference type="Proteomes" id="UP000693970">
    <property type="component" value="Unassembled WGS sequence"/>
</dbReference>
<proteinExistence type="predicted"/>
<protein>
    <submittedName>
        <fullName evidence="3">Uncharacterized protein</fullName>
    </submittedName>
</protein>
<evidence type="ECO:0000256" key="1">
    <source>
        <dbReference type="SAM" id="MobiDB-lite"/>
    </source>
</evidence>
<comment type="caution">
    <text evidence="3">The sequence shown here is derived from an EMBL/GenBank/DDBJ whole genome shotgun (WGS) entry which is preliminary data.</text>
</comment>
<keyword evidence="4" id="KW-1185">Reference proteome</keyword>
<name>A0A9K3PHU0_9STRA</name>
<accession>A0A9K3PHU0</accession>
<feature type="compositionally biased region" description="Basic and acidic residues" evidence="1">
    <location>
        <begin position="44"/>
        <end position="54"/>
    </location>
</feature>
<keyword evidence="2" id="KW-0472">Membrane</keyword>
<feature type="region of interest" description="Disordered" evidence="1">
    <location>
        <begin position="44"/>
        <end position="66"/>
    </location>
</feature>
<feature type="transmembrane region" description="Helical" evidence="2">
    <location>
        <begin position="16"/>
        <end position="35"/>
    </location>
</feature>
<organism evidence="3 4">
    <name type="scientific">Nitzschia inconspicua</name>
    <dbReference type="NCBI Taxonomy" id="303405"/>
    <lineage>
        <taxon>Eukaryota</taxon>
        <taxon>Sar</taxon>
        <taxon>Stramenopiles</taxon>
        <taxon>Ochrophyta</taxon>
        <taxon>Bacillariophyta</taxon>
        <taxon>Bacillariophyceae</taxon>
        <taxon>Bacillariophycidae</taxon>
        <taxon>Bacillariales</taxon>
        <taxon>Bacillariaceae</taxon>
        <taxon>Nitzschia</taxon>
    </lineage>
</organism>
<evidence type="ECO:0000256" key="2">
    <source>
        <dbReference type="SAM" id="Phobius"/>
    </source>
</evidence>
<gene>
    <name evidence="3" type="ORF">IV203_016460</name>
</gene>
<keyword evidence="2" id="KW-0812">Transmembrane</keyword>
<sequence length="473" mass="54703">MKVNQRGKRCCCQQRIGNIVLVLAIFSVALLQYRLASMEQYHRHPSLPERERRIQSRHRNGSTTTGMAEATAVPSASIPDWMNEYLKWHREMRTQFLTLENWKLHKNISKLLILQCMPSNAKCGGLADRLKPLPLLMLGAFQSKRLLLIRWKDRPAKLEEFLVPPKNAYTSFDWRVPDWLDEELGMDYQNWSRRHIVNVQPFIKTLHQSSNKDIVTTTMQWWDGGEQAYKDALNLTKRDDEFRRVYHHLFRIFFVPVEPIRQRLWNIYKYTALGDENGNPVDYAVAHYRALWWEDQALPTWKEQVDAAQNAVDCASGLMPKHPTMSGTSAESSANRSRPIYFATDSIDAQNIVVNYARSKSRQIVVIPHEQLVHLDRVQLLGNDKTIIHQKSTRVIDSASPNSTTVDTSIKGIHSLEDVYPVFVDLLLMANGNCVAYGDGGFGQFGLMLGRNYDCSFRHIRRHKIQKCDFVDF</sequence>